<evidence type="ECO:0000256" key="3">
    <source>
        <dbReference type="ARBA" id="ARBA00023125"/>
    </source>
</evidence>
<evidence type="ECO:0000259" key="8">
    <source>
        <dbReference type="PROSITE" id="PS51900"/>
    </source>
</evidence>
<dbReference type="Gene3D" id="1.10.150.130">
    <property type="match status" value="1"/>
</dbReference>
<comment type="similarity">
    <text evidence="1">Belongs to the 'phage' integrase family.</text>
</comment>
<accession>A0ABQ3LTZ6</accession>
<evidence type="ECO:0000256" key="6">
    <source>
        <dbReference type="SAM" id="MobiDB-lite"/>
    </source>
</evidence>
<dbReference type="InterPro" id="IPR011010">
    <property type="entry name" value="DNA_brk_join_enz"/>
</dbReference>
<dbReference type="PANTHER" id="PTHR30349:SF41">
    <property type="entry name" value="INTEGRASE_RECOMBINASE PROTEIN MJ0367-RELATED"/>
    <property type="match status" value="1"/>
</dbReference>
<gene>
    <name evidence="9" type="ORF">GCM10008023_29520</name>
</gene>
<feature type="region of interest" description="Disordered" evidence="6">
    <location>
        <begin position="308"/>
        <end position="329"/>
    </location>
</feature>
<dbReference type="Pfam" id="PF20172">
    <property type="entry name" value="DUF6538"/>
    <property type="match status" value="1"/>
</dbReference>
<proteinExistence type="inferred from homology"/>
<keyword evidence="4" id="KW-0233">DNA recombination</keyword>
<dbReference type="PROSITE" id="PS51898">
    <property type="entry name" value="TYR_RECOMBINASE"/>
    <property type="match status" value="1"/>
</dbReference>
<name>A0ABQ3LTZ6_9SPHN</name>
<evidence type="ECO:0000259" key="7">
    <source>
        <dbReference type="PROSITE" id="PS51898"/>
    </source>
</evidence>
<evidence type="ECO:0000256" key="4">
    <source>
        <dbReference type="ARBA" id="ARBA00023172"/>
    </source>
</evidence>
<dbReference type="PROSITE" id="PS51900">
    <property type="entry name" value="CB"/>
    <property type="match status" value="1"/>
</dbReference>
<dbReference type="InterPro" id="IPR050090">
    <property type="entry name" value="Tyrosine_recombinase_XerCD"/>
</dbReference>
<sequence>MLRPYATFYPRQIAPPMNLNSYLHKRDHSQAWQLRWMVPKAARPLIGKAEFTKSLRVTDRAEAEGLAYRQLAEWKAQVEHALMNGKAGPPVAAPRSATPAPKSPAEIEQAAVAIGFELASVKASALIAAKAKSESSYDALYAKFDEWHRKSIRDLNAGNSSYWAERIRQLYRRRGWPLDETSIEFALFVRTMAHAGIDTFAQAKAKMDGTANAFEPSPIVRDTIAAKQSRAKDGETVLDLFERYAATRLAEGRKRTDTINQDRKVISLFSSFVGSQRSLRSILPSEVRDWRNAIASLPPAYRKRAANSGLSVREASDRARETGEKGISPSTVNKYMSTVSPLFDWAKREGYVDRNPCDGLFLDLQRGKKSGRNRRPPFSVEQLNQILKSPLFTGFAKDGKEWQPGPQRAYDWRYWIPLICLFTGARIGEIAQLRVDDVRDDGGIAFLWIKDDDATGQTTKSGHCRPSPIHTKLQFLGFLQYVDRQRERAREDGDTRLFPELRPNGRGQISWVPSRFWRTYLTGIGVKSGGDGYGAHSFRHGLADQLRLAGYLDDEIEVALGHNQVSVTGGYGQVRQGTVARISAMLEKVEFKGVLFDHLIPPTTVNSEQTH</sequence>
<keyword evidence="2" id="KW-0229">DNA integration</keyword>
<dbReference type="Proteomes" id="UP000652430">
    <property type="component" value="Unassembled WGS sequence"/>
</dbReference>
<comment type="caution">
    <text evidence="9">The sequence shown here is derived from an EMBL/GenBank/DDBJ whole genome shotgun (WGS) entry which is preliminary data.</text>
</comment>
<keyword evidence="3 5" id="KW-0238">DNA-binding</keyword>
<keyword evidence="10" id="KW-1185">Reference proteome</keyword>
<dbReference type="InterPro" id="IPR013762">
    <property type="entry name" value="Integrase-like_cat_sf"/>
</dbReference>
<dbReference type="SUPFAM" id="SSF56349">
    <property type="entry name" value="DNA breaking-rejoining enzymes"/>
    <property type="match status" value="1"/>
</dbReference>
<reference evidence="10" key="1">
    <citation type="journal article" date="2019" name="Int. J. Syst. Evol. Microbiol.">
        <title>The Global Catalogue of Microorganisms (GCM) 10K type strain sequencing project: providing services to taxonomists for standard genome sequencing and annotation.</title>
        <authorList>
            <consortium name="The Broad Institute Genomics Platform"/>
            <consortium name="The Broad Institute Genome Sequencing Center for Infectious Disease"/>
            <person name="Wu L."/>
            <person name="Ma J."/>
        </authorList>
    </citation>
    <scope>NUCLEOTIDE SEQUENCE [LARGE SCALE GENOMIC DNA]</scope>
    <source>
        <strain evidence="10">CGMCC 1.8957</strain>
    </source>
</reference>
<feature type="domain" description="Tyr recombinase" evidence="7">
    <location>
        <begin position="373"/>
        <end position="587"/>
    </location>
</feature>
<feature type="compositionally biased region" description="Basic and acidic residues" evidence="6">
    <location>
        <begin position="314"/>
        <end position="324"/>
    </location>
</feature>
<evidence type="ECO:0000256" key="5">
    <source>
        <dbReference type="PROSITE-ProRule" id="PRU01248"/>
    </source>
</evidence>
<evidence type="ECO:0000313" key="9">
    <source>
        <dbReference type="EMBL" id="GHH20977.1"/>
    </source>
</evidence>
<organism evidence="9 10">
    <name type="scientific">Sphingomonas glacialis</name>
    <dbReference type="NCBI Taxonomy" id="658225"/>
    <lineage>
        <taxon>Bacteria</taxon>
        <taxon>Pseudomonadati</taxon>
        <taxon>Pseudomonadota</taxon>
        <taxon>Alphaproteobacteria</taxon>
        <taxon>Sphingomonadales</taxon>
        <taxon>Sphingomonadaceae</taxon>
        <taxon>Sphingomonas</taxon>
    </lineage>
</organism>
<dbReference type="InterPro" id="IPR046668">
    <property type="entry name" value="DUF6538"/>
</dbReference>
<dbReference type="InterPro" id="IPR010998">
    <property type="entry name" value="Integrase_recombinase_N"/>
</dbReference>
<dbReference type="Gene3D" id="1.10.443.10">
    <property type="entry name" value="Intergrase catalytic core"/>
    <property type="match status" value="1"/>
</dbReference>
<evidence type="ECO:0000313" key="10">
    <source>
        <dbReference type="Proteomes" id="UP000652430"/>
    </source>
</evidence>
<dbReference type="InterPro" id="IPR002104">
    <property type="entry name" value="Integrase_catalytic"/>
</dbReference>
<dbReference type="EMBL" id="BNAQ01000004">
    <property type="protein sequence ID" value="GHH20977.1"/>
    <property type="molecule type" value="Genomic_DNA"/>
</dbReference>
<protein>
    <submittedName>
        <fullName evidence="9">Integrase</fullName>
    </submittedName>
</protein>
<feature type="domain" description="Core-binding (CB)" evidence="8">
    <location>
        <begin position="235"/>
        <end position="347"/>
    </location>
</feature>
<dbReference type="Pfam" id="PF00589">
    <property type="entry name" value="Phage_integrase"/>
    <property type="match status" value="1"/>
</dbReference>
<dbReference type="CDD" id="cd01184">
    <property type="entry name" value="INT_C_like_1"/>
    <property type="match status" value="1"/>
</dbReference>
<evidence type="ECO:0000256" key="1">
    <source>
        <dbReference type="ARBA" id="ARBA00008857"/>
    </source>
</evidence>
<dbReference type="InterPro" id="IPR044068">
    <property type="entry name" value="CB"/>
</dbReference>
<dbReference type="PANTHER" id="PTHR30349">
    <property type="entry name" value="PHAGE INTEGRASE-RELATED"/>
    <property type="match status" value="1"/>
</dbReference>
<evidence type="ECO:0000256" key="2">
    <source>
        <dbReference type="ARBA" id="ARBA00022908"/>
    </source>
</evidence>